<feature type="domain" description="NodB homology" evidence="3">
    <location>
        <begin position="119"/>
        <end position="277"/>
    </location>
</feature>
<dbReference type="PANTHER" id="PTHR34216:SF3">
    <property type="entry name" value="POLY-BETA-1,6-N-ACETYL-D-GLUCOSAMINE N-DEACETYLASE"/>
    <property type="match status" value="1"/>
</dbReference>
<dbReference type="PROSITE" id="PS51677">
    <property type="entry name" value="NODB"/>
    <property type="match status" value="1"/>
</dbReference>
<evidence type="ECO:0000313" key="4">
    <source>
        <dbReference type="EMBL" id="SUY46168.1"/>
    </source>
</evidence>
<keyword evidence="4" id="KW-0378">Hydrolase</keyword>
<dbReference type="GO" id="GO:0005975">
    <property type="term" value="P:carbohydrate metabolic process"/>
    <property type="evidence" value="ECO:0007669"/>
    <property type="project" value="InterPro"/>
</dbReference>
<evidence type="ECO:0000259" key="3">
    <source>
        <dbReference type="PROSITE" id="PS51677"/>
    </source>
</evidence>
<dbReference type="PANTHER" id="PTHR34216">
    <property type="match status" value="1"/>
</dbReference>
<dbReference type="RefSeq" id="WP_242984042.1">
    <property type="nucleotide sequence ID" value="NZ_UFWZ01000001.1"/>
</dbReference>
<sequence length="277" mass="32174">MCVNMVFILKITHAIITDMQESEVFMKKNPGWIKFTVILIVINLFMVRQVLSQNNFNERGYDIPVLMYHSITEDDKKMFRVTKDGFYEQMKYLKDSGFSVLSMDEVYDHLKNNKPFKDKSIAITFDDGYKDNYHNAYPILKEFAMNATIFVVTDYLGGSAYLSVDEIKEMQLNNIDIESHTTNHAKLDKLTEIDRINTLKDSKDYIDEVLNKEVKYIAYPFGRCNKDVIADARLQGYKMAFTTKSGHATGRDDLNQLKRVLVSGYMNIDHFIKVVNK</sequence>
<proteinExistence type="predicted"/>
<dbReference type="GO" id="GO:0005576">
    <property type="term" value="C:extracellular region"/>
    <property type="evidence" value="ECO:0007669"/>
    <property type="project" value="UniProtKB-SubCell"/>
</dbReference>
<keyword evidence="5" id="KW-1185">Reference proteome</keyword>
<dbReference type="InterPro" id="IPR011330">
    <property type="entry name" value="Glyco_hydro/deAcase_b/a-brl"/>
</dbReference>
<organism evidence="4 5">
    <name type="scientific">Clostridium putrefaciens</name>
    <dbReference type="NCBI Taxonomy" id="99675"/>
    <lineage>
        <taxon>Bacteria</taxon>
        <taxon>Bacillati</taxon>
        <taxon>Bacillota</taxon>
        <taxon>Clostridia</taxon>
        <taxon>Eubacteriales</taxon>
        <taxon>Clostridiaceae</taxon>
        <taxon>Clostridium</taxon>
    </lineage>
</organism>
<keyword evidence="2" id="KW-0732">Signal</keyword>
<dbReference type="CDD" id="cd10918">
    <property type="entry name" value="CE4_NodB_like_5s_6s"/>
    <property type="match status" value="1"/>
</dbReference>
<dbReference type="Gene3D" id="3.20.20.370">
    <property type="entry name" value="Glycoside hydrolase/deacetylase"/>
    <property type="match status" value="1"/>
</dbReference>
<dbReference type="SUPFAM" id="SSF88713">
    <property type="entry name" value="Glycoside hydrolase/deacetylase"/>
    <property type="match status" value="1"/>
</dbReference>
<accession>A0A381J5Q3</accession>
<dbReference type="AlphaFoldDB" id="A0A381J5Q3"/>
<dbReference type="InterPro" id="IPR051398">
    <property type="entry name" value="Polysacch_Deacetylase"/>
</dbReference>
<comment type="subcellular location">
    <subcellularLocation>
        <location evidence="1">Secreted</location>
    </subcellularLocation>
</comment>
<evidence type="ECO:0000313" key="5">
    <source>
        <dbReference type="Proteomes" id="UP000254664"/>
    </source>
</evidence>
<reference evidence="4 5" key="1">
    <citation type="submission" date="2018-06" db="EMBL/GenBank/DDBJ databases">
        <authorList>
            <consortium name="Pathogen Informatics"/>
            <person name="Doyle S."/>
        </authorList>
    </citation>
    <scope>NUCLEOTIDE SEQUENCE [LARGE SCALE GENOMIC DNA]</scope>
    <source>
        <strain evidence="4 5">NCTC9836</strain>
    </source>
</reference>
<dbReference type="EC" id="3.5.1.-" evidence="4"/>
<dbReference type="Pfam" id="PF01522">
    <property type="entry name" value="Polysacc_deac_1"/>
    <property type="match status" value="1"/>
</dbReference>
<name>A0A381J5Q3_9CLOT</name>
<gene>
    <name evidence="4" type="primary">icaB_2</name>
    <name evidence="4" type="ORF">NCTC9836_00629</name>
</gene>
<protein>
    <submittedName>
        <fullName evidence="4">Polysaccharide deacetylase</fullName>
        <ecNumber evidence="4">3.5.1.-</ecNumber>
    </submittedName>
</protein>
<dbReference type="InterPro" id="IPR002509">
    <property type="entry name" value="NODB_dom"/>
</dbReference>
<evidence type="ECO:0000256" key="1">
    <source>
        <dbReference type="ARBA" id="ARBA00004613"/>
    </source>
</evidence>
<dbReference type="Proteomes" id="UP000254664">
    <property type="component" value="Unassembled WGS sequence"/>
</dbReference>
<dbReference type="GO" id="GO:0016810">
    <property type="term" value="F:hydrolase activity, acting on carbon-nitrogen (but not peptide) bonds"/>
    <property type="evidence" value="ECO:0007669"/>
    <property type="project" value="InterPro"/>
</dbReference>
<dbReference type="EMBL" id="UFWZ01000001">
    <property type="protein sequence ID" value="SUY46168.1"/>
    <property type="molecule type" value="Genomic_DNA"/>
</dbReference>
<evidence type="ECO:0000256" key="2">
    <source>
        <dbReference type="ARBA" id="ARBA00022729"/>
    </source>
</evidence>